<dbReference type="Pfam" id="PF08519">
    <property type="entry name" value="RFC1"/>
    <property type="match status" value="1"/>
</dbReference>
<dbReference type="Gene3D" id="1.10.8.60">
    <property type="match status" value="1"/>
</dbReference>
<dbReference type="InterPro" id="IPR047854">
    <property type="entry name" value="RFC_lid"/>
</dbReference>
<feature type="compositionally biased region" description="Basic residues" evidence="13">
    <location>
        <begin position="1059"/>
        <end position="1068"/>
    </location>
</feature>
<accession>A0A8C5IMD8</accession>
<dbReference type="SMART" id="SM00292">
    <property type="entry name" value="BRCT"/>
    <property type="match status" value="1"/>
</dbReference>
<dbReference type="PROSITE" id="PS50172">
    <property type="entry name" value="BRCT"/>
    <property type="match status" value="1"/>
</dbReference>
<feature type="domain" description="BRCT" evidence="14">
    <location>
        <begin position="342"/>
        <end position="420"/>
    </location>
</feature>
<sequence length="1092" mass="121725">MDIRKFFGVIPPGKRQECETVKRSEKIRNGEGPSSGKKREKETKVNSSPSEDDSKQKRTKKKRRIIYDSDEDDDFASKRISLKPKENGTSGVGCPGTNSVKKEEVKPQAKSKPLSPVKQTPTSALDFFGTRSVQRSEKKLVASKRKEPSQSRDSTLDDEAIARQLQLEEDAELERQLHDDEEFARTLAMLDETPQKKKARKNTEGEQTGQSINSSPNTTAGCRQSERVKEADSAGAAMNYSAKPQTKSEQLKGSRLPPQSSNGRKEESAEKERGAQNSLSRGKAASGKEEKTTPKKEKVSPKKTESISPEDSEKKRNNYQAYRSFLNREGPKALGSKEIPQGAENCLEGLTFVITGVLECIERDEAKSLIERYGGKVTGNVSKKTNYLVMGRDCGQAKCEKASALGTKIIDEDGLFDLIRTMPGKKSKYELAAETEAKKVESKPKKTPEKAETGKRNFSPYKREANNKKYKSTPEKGETIRSVKKETTAVRKLTDFKRQTVEEKEAPKPKGNLVSEINEDGTEKLLWVDKYKPVSLKAIIGQQGEQSCANKLLRWLRNWHKNTLEDGQAKPSKTGSKDDGSGFKAALLSGPPGVGKTTTAALVCKELGYSYVELNASDTRSKNSLKEVVAESLNNTSIKDFCSGASSSVSGKHVLIMDEVDGMAGNEDRGGIQELIALIRHTKVPIICMCNDRNHPKMRSLVHYCLDLRFQRPRLEQIKGAMMSIAFKEGLKIPPPAMQEIILAANQDIRQVLHNLNMWCAKDKSLTYDEAKTDASRAKKDIKLGPFDVVRKVFATGEEAAHMSLIDKSDLFFHDYSLAPLFVQENYVHVKPAAAGGNLKKHLVLLSRAADSICDGDIVDRQIRSKQNWNLLPTQAIYASVLPGELMRGYMSQFPVFPSWLGKFSSTGKHDRIIQELAMHMSLRTQTCKRTVNMEYLSYLRDALVQPLRDFGADGVQQAITFMDSYCLMKEDVENIMEISTWGGKPSPFSKLDPKVKAAFTRAYNKEAHLTPYSLSAAKASKRQSASAATLELSEDLAVEEIQSDEDEQDTVDSDAMIKQKKVKSSKLPKREKNEETTKKEGKRKEKTRHLE</sequence>
<evidence type="ECO:0000256" key="11">
    <source>
        <dbReference type="ARBA" id="ARBA00064311"/>
    </source>
</evidence>
<dbReference type="AlphaFoldDB" id="A0A8C5IMD8"/>
<feature type="region of interest" description="Disordered" evidence="13">
    <location>
        <begin position="1041"/>
        <end position="1092"/>
    </location>
</feature>
<protein>
    <recommendedName>
        <fullName evidence="3 12">Replication factor C subunit 1</fullName>
    </recommendedName>
</protein>
<evidence type="ECO:0000256" key="12">
    <source>
        <dbReference type="PIRNR" id="PIRNR036578"/>
    </source>
</evidence>
<feature type="region of interest" description="Disordered" evidence="13">
    <location>
        <begin position="564"/>
        <end position="589"/>
    </location>
</feature>
<dbReference type="GO" id="GO:0003677">
    <property type="term" value="F:DNA binding"/>
    <property type="evidence" value="ECO:0007669"/>
    <property type="project" value="UniProtKB-KW"/>
</dbReference>
<dbReference type="Proteomes" id="UP000694408">
    <property type="component" value="Unplaced"/>
</dbReference>
<evidence type="ECO:0000256" key="10">
    <source>
        <dbReference type="ARBA" id="ARBA00054501"/>
    </source>
</evidence>
<keyword evidence="8" id="KW-0238">DNA-binding</keyword>
<dbReference type="InterPro" id="IPR003593">
    <property type="entry name" value="AAA+_ATPase"/>
</dbReference>
<dbReference type="Gene3D" id="3.40.50.300">
    <property type="entry name" value="P-loop containing nucleotide triphosphate hydrolases"/>
    <property type="match status" value="1"/>
</dbReference>
<keyword evidence="7 12" id="KW-0067">ATP-binding</keyword>
<feature type="compositionally biased region" description="Basic and acidic residues" evidence="13">
    <location>
        <begin position="263"/>
        <end position="274"/>
    </location>
</feature>
<dbReference type="Ensembl" id="ENSJHYT00000007895.1">
    <property type="protein sequence ID" value="ENSJHYP00000006456.1"/>
    <property type="gene ID" value="ENSJHYG00000005204.1"/>
</dbReference>
<dbReference type="PIRSF" id="PIRSF036578">
    <property type="entry name" value="RFC1"/>
    <property type="match status" value="1"/>
</dbReference>
<dbReference type="PANTHER" id="PTHR23389:SF6">
    <property type="entry name" value="REPLICATION FACTOR C SUBUNIT 1"/>
    <property type="match status" value="1"/>
</dbReference>
<dbReference type="FunFam" id="1.10.8.60:FF:000021">
    <property type="entry name" value="Replication factor C subunit 1"/>
    <property type="match status" value="1"/>
</dbReference>
<feature type="compositionally biased region" description="Basic and acidic residues" evidence="13">
    <location>
        <begin position="1069"/>
        <end position="1092"/>
    </location>
</feature>
<feature type="region of interest" description="Disordered" evidence="13">
    <location>
        <begin position="172"/>
        <end position="318"/>
    </location>
</feature>
<keyword evidence="4" id="KW-0597">Phosphoprotein</keyword>
<dbReference type="CDD" id="cd18140">
    <property type="entry name" value="HLD_clamp_RFC"/>
    <property type="match status" value="1"/>
</dbReference>
<evidence type="ECO:0000256" key="1">
    <source>
        <dbReference type="ARBA" id="ARBA00004123"/>
    </source>
</evidence>
<evidence type="ECO:0000256" key="4">
    <source>
        <dbReference type="ARBA" id="ARBA00022553"/>
    </source>
</evidence>
<dbReference type="GO" id="GO:0016887">
    <property type="term" value="F:ATP hydrolysis activity"/>
    <property type="evidence" value="ECO:0007669"/>
    <property type="project" value="InterPro"/>
</dbReference>
<evidence type="ECO:0000256" key="13">
    <source>
        <dbReference type="SAM" id="MobiDB-lite"/>
    </source>
</evidence>
<dbReference type="InterPro" id="IPR003959">
    <property type="entry name" value="ATPase_AAA_core"/>
</dbReference>
<dbReference type="Pfam" id="PF00004">
    <property type="entry name" value="AAA"/>
    <property type="match status" value="1"/>
</dbReference>
<feature type="region of interest" description="Disordered" evidence="13">
    <location>
        <begin position="434"/>
        <end position="479"/>
    </location>
</feature>
<evidence type="ECO:0000256" key="6">
    <source>
        <dbReference type="ARBA" id="ARBA00022741"/>
    </source>
</evidence>
<dbReference type="InterPro" id="IPR001357">
    <property type="entry name" value="BRCT_dom"/>
</dbReference>
<evidence type="ECO:0000256" key="9">
    <source>
        <dbReference type="ARBA" id="ARBA00023242"/>
    </source>
</evidence>
<feature type="compositionally biased region" description="Acidic residues" evidence="13">
    <location>
        <begin position="1041"/>
        <end position="1053"/>
    </location>
</feature>
<evidence type="ECO:0000256" key="2">
    <source>
        <dbReference type="ARBA" id="ARBA00006116"/>
    </source>
</evidence>
<name>A0A8C5IMD8_JUNHY</name>
<dbReference type="GO" id="GO:0006281">
    <property type="term" value="P:DNA repair"/>
    <property type="evidence" value="ECO:0007669"/>
    <property type="project" value="InterPro"/>
</dbReference>
<dbReference type="InterPro" id="IPR036420">
    <property type="entry name" value="BRCT_dom_sf"/>
</dbReference>
<evidence type="ECO:0000256" key="3">
    <source>
        <dbReference type="ARBA" id="ARBA00020401"/>
    </source>
</evidence>
<feature type="compositionally biased region" description="Basic and acidic residues" evidence="13">
    <location>
        <begin position="134"/>
        <end position="150"/>
    </location>
</feature>
<dbReference type="Pfam" id="PF25361">
    <property type="entry name" value="AAA_lid_RFC1"/>
    <property type="match status" value="1"/>
</dbReference>
<dbReference type="InterPro" id="IPR027417">
    <property type="entry name" value="P-loop_NTPase"/>
</dbReference>
<feature type="compositionally biased region" description="Polar residues" evidence="13">
    <location>
        <begin position="205"/>
        <end position="222"/>
    </location>
</feature>
<dbReference type="InterPro" id="IPR008921">
    <property type="entry name" value="DNA_pol3_clamp-load_cplx_C"/>
</dbReference>
<dbReference type="GO" id="GO:0005663">
    <property type="term" value="C:DNA replication factor C complex"/>
    <property type="evidence" value="ECO:0007669"/>
    <property type="project" value="InterPro"/>
</dbReference>
<dbReference type="SMART" id="SM00382">
    <property type="entry name" value="AAA"/>
    <property type="match status" value="1"/>
</dbReference>
<dbReference type="SUPFAM" id="SSF52113">
    <property type="entry name" value="BRCT domain"/>
    <property type="match status" value="1"/>
</dbReference>
<feature type="compositionally biased region" description="Basic and acidic residues" evidence="13">
    <location>
        <begin position="286"/>
        <end position="316"/>
    </location>
</feature>
<dbReference type="InterPro" id="IPR012178">
    <property type="entry name" value="RFC1"/>
</dbReference>
<dbReference type="InterPro" id="IPR013725">
    <property type="entry name" value="DNA_replication_fac_RFC1_C"/>
</dbReference>
<evidence type="ECO:0000313" key="15">
    <source>
        <dbReference type="Ensembl" id="ENSJHYP00000006456.1"/>
    </source>
</evidence>
<dbReference type="FunFam" id="1.20.272.10:FF:000005">
    <property type="entry name" value="Replication factor C subunit 1"/>
    <property type="match status" value="1"/>
</dbReference>
<keyword evidence="9 12" id="KW-0539">Nucleus</keyword>
<reference evidence="15" key="2">
    <citation type="submission" date="2025-09" db="UniProtKB">
        <authorList>
            <consortium name="Ensembl"/>
        </authorList>
    </citation>
    <scope>IDENTIFICATION</scope>
</reference>
<dbReference type="Gene3D" id="1.20.272.10">
    <property type="match status" value="1"/>
</dbReference>
<organism evidence="15 16">
    <name type="scientific">Junco hyemalis</name>
    <name type="common">Dark-eyed junco</name>
    <dbReference type="NCBI Taxonomy" id="40217"/>
    <lineage>
        <taxon>Eukaryota</taxon>
        <taxon>Metazoa</taxon>
        <taxon>Chordata</taxon>
        <taxon>Craniata</taxon>
        <taxon>Vertebrata</taxon>
        <taxon>Euteleostomi</taxon>
        <taxon>Archelosauria</taxon>
        <taxon>Archosauria</taxon>
        <taxon>Dinosauria</taxon>
        <taxon>Saurischia</taxon>
        <taxon>Theropoda</taxon>
        <taxon>Coelurosauria</taxon>
        <taxon>Aves</taxon>
        <taxon>Neognathae</taxon>
        <taxon>Neoaves</taxon>
        <taxon>Telluraves</taxon>
        <taxon>Australaves</taxon>
        <taxon>Passeriformes</taxon>
        <taxon>Passerellidae</taxon>
        <taxon>Junco</taxon>
    </lineage>
</organism>
<dbReference type="OMA" id="LICNERN"/>
<keyword evidence="16" id="KW-1185">Reference proteome</keyword>
<comment type="function">
    <text evidence="10">Subunit of the replication factor C (RFC) complex which acts during elongation of primed DNA templates by DNA polymerases delta and epsilon, and is necessary for ATP-dependent loading of proliferating cell nuclear antigen (PCNA) onto primed DNA. This subunit binds to the primer-template junction. Binds the PO-B transcription element as well as other GA rich DNA sequences. Can bind single- or double-stranded DNA.</text>
</comment>
<dbReference type="GO" id="GO:0061860">
    <property type="term" value="F:DNA clamp unloader activity"/>
    <property type="evidence" value="ECO:0007669"/>
    <property type="project" value="TreeGrafter"/>
</dbReference>
<dbReference type="CDD" id="cd00009">
    <property type="entry name" value="AAA"/>
    <property type="match status" value="1"/>
</dbReference>
<dbReference type="SUPFAM" id="SSF52540">
    <property type="entry name" value="P-loop containing nucleoside triphosphate hydrolases"/>
    <property type="match status" value="1"/>
</dbReference>
<keyword evidence="6 12" id="KW-0547">Nucleotide-binding</keyword>
<dbReference type="CDD" id="cd17752">
    <property type="entry name" value="BRCT_RFC1"/>
    <property type="match status" value="1"/>
</dbReference>
<keyword evidence="5 12" id="KW-0235">DNA replication</keyword>
<evidence type="ECO:0000256" key="8">
    <source>
        <dbReference type="ARBA" id="ARBA00023125"/>
    </source>
</evidence>
<dbReference type="GO" id="GO:0005634">
    <property type="term" value="C:nucleus"/>
    <property type="evidence" value="ECO:0007669"/>
    <property type="project" value="UniProtKB-SubCell"/>
</dbReference>
<feature type="region of interest" description="Disordered" evidence="13">
    <location>
        <begin position="1"/>
        <end position="159"/>
    </location>
</feature>
<reference evidence="15" key="1">
    <citation type="submission" date="2025-08" db="UniProtKB">
        <authorList>
            <consortium name="Ensembl"/>
        </authorList>
    </citation>
    <scope>IDENTIFICATION</scope>
</reference>
<dbReference type="GO" id="GO:0005524">
    <property type="term" value="F:ATP binding"/>
    <property type="evidence" value="ECO:0007669"/>
    <property type="project" value="UniProtKB-UniRule"/>
</dbReference>
<comment type="subunit">
    <text evidence="11">Large subunit of the RFC complex, an heteropentameric complex consisting of RFC1 and four small subunits RFC2, RFC3, RFC4 and RFC5; the RFC complex interacts with PCNA and the interaction involves RFC1.</text>
</comment>
<dbReference type="FunFam" id="3.40.50.10190:FF:000001">
    <property type="entry name" value="Replication factor C subunit 1"/>
    <property type="match status" value="1"/>
</dbReference>
<comment type="subcellular location">
    <subcellularLocation>
        <location evidence="1 12">Nucleus</location>
    </subcellularLocation>
</comment>
<dbReference type="Gene3D" id="3.40.50.10190">
    <property type="entry name" value="BRCT domain"/>
    <property type="match status" value="1"/>
</dbReference>
<dbReference type="PANTHER" id="PTHR23389">
    <property type="entry name" value="CHROMOSOME TRANSMISSION FIDELITY FACTOR 18"/>
    <property type="match status" value="1"/>
</dbReference>
<dbReference type="Pfam" id="PF00533">
    <property type="entry name" value="BRCT"/>
    <property type="match status" value="1"/>
</dbReference>
<feature type="compositionally biased region" description="Basic and acidic residues" evidence="13">
    <location>
        <begin position="14"/>
        <end position="29"/>
    </location>
</feature>
<dbReference type="GO" id="GO:0006260">
    <property type="term" value="P:DNA replication"/>
    <property type="evidence" value="ECO:0007669"/>
    <property type="project" value="UniProtKB-KW"/>
</dbReference>
<evidence type="ECO:0000256" key="7">
    <source>
        <dbReference type="ARBA" id="ARBA00022840"/>
    </source>
</evidence>
<evidence type="ECO:0000256" key="5">
    <source>
        <dbReference type="ARBA" id="ARBA00022705"/>
    </source>
</evidence>
<dbReference type="GO" id="GO:0003689">
    <property type="term" value="F:DNA clamp loader activity"/>
    <property type="evidence" value="ECO:0007669"/>
    <property type="project" value="UniProtKB-UniRule"/>
</dbReference>
<proteinExistence type="inferred from homology"/>
<comment type="similarity">
    <text evidence="2 12">Belongs to the activator 1 large subunit family.</text>
</comment>
<evidence type="ECO:0000313" key="16">
    <source>
        <dbReference type="Proteomes" id="UP000694408"/>
    </source>
</evidence>
<dbReference type="SUPFAM" id="SSF48019">
    <property type="entry name" value="post-AAA+ oligomerization domain-like"/>
    <property type="match status" value="1"/>
</dbReference>
<evidence type="ECO:0000259" key="14">
    <source>
        <dbReference type="PROSITE" id="PS50172"/>
    </source>
</evidence>
<dbReference type="FunFam" id="3.40.50.300:FF:000395">
    <property type="entry name" value="Replication factor C subunit 1"/>
    <property type="match status" value="1"/>
</dbReference>